<protein>
    <submittedName>
        <fullName evidence="1">Uncharacterized protein</fullName>
    </submittedName>
</protein>
<dbReference type="Proteomes" id="UP000703269">
    <property type="component" value="Unassembled WGS sequence"/>
</dbReference>
<gene>
    <name evidence="1" type="ORF">PsYK624_099610</name>
</gene>
<proteinExistence type="predicted"/>
<keyword evidence="2" id="KW-1185">Reference proteome</keyword>
<accession>A0A9P3GHN2</accession>
<reference evidence="1 2" key="1">
    <citation type="submission" date="2021-08" db="EMBL/GenBank/DDBJ databases">
        <title>Draft Genome Sequence of Phanerochaete sordida strain YK-624.</title>
        <authorList>
            <person name="Mori T."/>
            <person name="Dohra H."/>
            <person name="Suzuki T."/>
            <person name="Kawagishi H."/>
            <person name="Hirai H."/>
        </authorList>
    </citation>
    <scope>NUCLEOTIDE SEQUENCE [LARGE SCALE GENOMIC DNA]</scope>
    <source>
        <strain evidence="1 2">YK-624</strain>
    </source>
</reference>
<organism evidence="1 2">
    <name type="scientific">Phanerochaete sordida</name>
    <dbReference type="NCBI Taxonomy" id="48140"/>
    <lineage>
        <taxon>Eukaryota</taxon>
        <taxon>Fungi</taxon>
        <taxon>Dikarya</taxon>
        <taxon>Basidiomycota</taxon>
        <taxon>Agaricomycotina</taxon>
        <taxon>Agaricomycetes</taxon>
        <taxon>Polyporales</taxon>
        <taxon>Phanerochaetaceae</taxon>
        <taxon>Phanerochaete</taxon>
    </lineage>
</organism>
<dbReference type="AlphaFoldDB" id="A0A9P3GHN2"/>
<evidence type="ECO:0000313" key="2">
    <source>
        <dbReference type="Proteomes" id="UP000703269"/>
    </source>
</evidence>
<comment type="caution">
    <text evidence="1">The sequence shown here is derived from an EMBL/GenBank/DDBJ whole genome shotgun (WGS) entry which is preliminary data.</text>
</comment>
<dbReference type="EMBL" id="BPQB01000035">
    <property type="protein sequence ID" value="GJE93799.1"/>
    <property type="molecule type" value="Genomic_DNA"/>
</dbReference>
<name>A0A9P3GHN2_9APHY</name>
<evidence type="ECO:0000313" key="1">
    <source>
        <dbReference type="EMBL" id="GJE93799.1"/>
    </source>
</evidence>
<sequence length="374" mass="41265">MIHALCPPSIHVQRCVSQKDTAGRRLRPSLDSALPCAPQWARSTRFGRWLSGCVDVRACVDADASRAGSLRPGPSKVSWQIRAMQGIDQRTGWTVASPILRASARGPIFQRPALRRVRCPAIGCAGLPAPNQSPAAQASPSPGALAVPRRARWATPALAPEPVWRATASISPDDVLSRRCVTRVRGCVRAHARMRPCSLFPAPRHHQPRASLTAYGALVRSSRPWLPSRSAPTHRLAGALHRANAHCPHVAWRALPRAISDALPPARRGDIVRAHPHRAATIPQQPTASARRHARARAAIGCEGRDQDTLREARVWPTRARRVRCRRNQPWTSGGVRYSRLIIAGCRSCRFAWRRRRHRALPYGLGEQRGWFSG</sequence>